<dbReference type="PROSITE" id="PS51149">
    <property type="entry name" value="GLY_RADICAL_2"/>
    <property type="match status" value="1"/>
</dbReference>
<feature type="modified residue" description="Glycine radical" evidence="5">
    <location>
        <position position="681"/>
    </location>
</feature>
<dbReference type="GO" id="GO:0005524">
    <property type="term" value="F:ATP binding"/>
    <property type="evidence" value="ECO:0007669"/>
    <property type="project" value="UniProtKB-UniRule"/>
</dbReference>
<reference evidence="10" key="1">
    <citation type="journal article" date="2019" name="Int. J. Syst. Evol. Microbiol.">
        <title>The Global Catalogue of Microorganisms (GCM) 10K type strain sequencing project: providing services to taxonomists for standard genome sequencing and annotation.</title>
        <authorList>
            <consortium name="The Broad Institute Genomics Platform"/>
            <consortium name="The Broad Institute Genome Sequencing Center for Infectious Disease"/>
            <person name="Wu L."/>
            <person name="Ma J."/>
        </authorList>
    </citation>
    <scope>NUCLEOTIDE SEQUENCE [LARGE SCALE GENOMIC DNA]</scope>
    <source>
        <strain evidence="10">NBRC 15640</strain>
    </source>
</reference>
<evidence type="ECO:0000259" key="8">
    <source>
        <dbReference type="PROSITE" id="PS51161"/>
    </source>
</evidence>
<dbReference type="GO" id="GO:0004748">
    <property type="term" value="F:ribonucleoside-diphosphate reductase activity, thioredoxin disulfide as acceptor"/>
    <property type="evidence" value="ECO:0007669"/>
    <property type="project" value="TreeGrafter"/>
</dbReference>
<dbReference type="GO" id="GO:0031250">
    <property type="term" value="C:anaerobic ribonucleoside-triphosphate reductase complex"/>
    <property type="evidence" value="ECO:0007669"/>
    <property type="project" value="TreeGrafter"/>
</dbReference>
<dbReference type="GO" id="GO:0008998">
    <property type="term" value="F:ribonucleoside-triphosphate reductase (thioredoxin) activity"/>
    <property type="evidence" value="ECO:0007669"/>
    <property type="project" value="InterPro"/>
</dbReference>
<feature type="domain" description="ATP-cone" evidence="8">
    <location>
        <begin position="3"/>
        <end position="92"/>
    </location>
</feature>
<evidence type="ECO:0000256" key="6">
    <source>
        <dbReference type="SAM" id="Coils"/>
    </source>
</evidence>
<dbReference type="AlphaFoldDB" id="A0AAV5NL47"/>
<dbReference type="Pfam" id="PF03477">
    <property type="entry name" value="ATP-cone"/>
    <property type="match status" value="1"/>
</dbReference>
<proteinExistence type="predicted"/>
<keyword evidence="1 4" id="KW-0547">Nucleotide-binding</keyword>
<dbReference type="NCBIfam" id="TIGR02487">
    <property type="entry name" value="NrdD"/>
    <property type="match status" value="1"/>
</dbReference>
<dbReference type="NCBIfam" id="NF006732">
    <property type="entry name" value="PRK09263.1"/>
    <property type="match status" value="1"/>
</dbReference>
<accession>A0AAV5NL47</accession>
<dbReference type="CDD" id="cd01675">
    <property type="entry name" value="RNR_III"/>
    <property type="match status" value="1"/>
</dbReference>
<keyword evidence="2 5" id="KW-0556">Organic radical</keyword>
<dbReference type="InterPro" id="IPR001150">
    <property type="entry name" value="Gly_radical"/>
</dbReference>
<comment type="caution">
    <text evidence="9">The sequence shown here is derived from an EMBL/GenBank/DDBJ whole genome shotgun (WGS) entry which is preliminary data.</text>
</comment>
<dbReference type="PANTHER" id="PTHR21075">
    <property type="entry name" value="ANAEROBIC RIBONUCLEOSIDE-TRIPHOSPHATE REDUCTASE"/>
    <property type="match status" value="1"/>
</dbReference>
<protein>
    <submittedName>
        <fullName evidence="9">Anaerobic ribonucleoside triphosphate reductase</fullName>
    </submittedName>
</protein>
<evidence type="ECO:0000313" key="10">
    <source>
        <dbReference type="Proteomes" id="UP001156690"/>
    </source>
</evidence>
<sequence length="706" mass="79416">MNTVVIKRDGAKAPFDKGRIITAVESASNTSDEALYRYAEQVASAVYNSLENRLEVCIQEIQTLVENELMQGPYKGLARSYIEYRHDRDIAREKFSVLNKEIEGLIEQSNADLLNENANKDGKVIPTQRDLLAGIVAKHYAKTHILPRDIVQAHEAGDIHYHDLDYAPFFPMFNCMLIDLKGMLTHGFKMGNAEIDTPKSISTATAVTAQIIAQVASHIYGGTTINRIDEVLEPYVLASYNKHLEIAKEWDIHNPEAFAKARTEKECYDAFQSLEYEVNTLHTANGQTPFVTFGFGLGTSWASKLIQQSILKNRISGLGKNRKTAVFPKLVFAIKDGLNHKKSDPNYDIKSLALECASKRMYPDILNYDKVVEVTGSFKTPMGCRSFLNTYEENGELIHEGRNNLGVVSLNLPRIAIQAKGSEKAFYKLLDKKLALARRALETRISRLETVKARVAPILYMEGACGVRLSPDESVASIFKNGRASISLGYIGIHETMVALFGESEHMYDSDTLRSKGLNIVEYMKAQVQTWTDETGYGFSLYGTPSENLCSRFCQIDTKEYGVIEGVTDKGYYTNSFHLDVQKKVNPYDKIDFEMPYPEVSSGGFICYGEFPNMQRNIEALENVWDYSYSRVPYYGTNTPIDECYDCSYTGEFECTSKGFTCPSCGNHDSTRVSVTRRVCGYLGSPDARPFNFGKQEEVKRRVKHL</sequence>
<organism evidence="9 10">
    <name type="scientific">Vibrio penaeicida</name>
    <dbReference type="NCBI Taxonomy" id="104609"/>
    <lineage>
        <taxon>Bacteria</taxon>
        <taxon>Pseudomonadati</taxon>
        <taxon>Pseudomonadota</taxon>
        <taxon>Gammaproteobacteria</taxon>
        <taxon>Vibrionales</taxon>
        <taxon>Vibrionaceae</taxon>
        <taxon>Vibrio</taxon>
    </lineage>
</organism>
<evidence type="ECO:0000256" key="4">
    <source>
        <dbReference type="PROSITE-ProRule" id="PRU00492"/>
    </source>
</evidence>
<evidence type="ECO:0000256" key="2">
    <source>
        <dbReference type="ARBA" id="ARBA00022818"/>
    </source>
</evidence>
<dbReference type="EMBL" id="BSNX01000002">
    <property type="protein sequence ID" value="GLQ70928.1"/>
    <property type="molecule type" value="Genomic_DNA"/>
</dbReference>
<gene>
    <name evidence="9" type="ORF">GCM10007932_02880</name>
</gene>
<evidence type="ECO:0000256" key="5">
    <source>
        <dbReference type="PROSITE-ProRule" id="PRU00493"/>
    </source>
</evidence>
<keyword evidence="6" id="KW-0175">Coiled coil</keyword>
<keyword evidence="10" id="KW-1185">Reference proteome</keyword>
<keyword evidence="3 4" id="KW-0067">ATP-binding</keyword>
<dbReference type="Proteomes" id="UP001156690">
    <property type="component" value="Unassembled WGS sequence"/>
</dbReference>
<dbReference type="GO" id="GO:0006260">
    <property type="term" value="P:DNA replication"/>
    <property type="evidence" value="ECO:0007669"/>
    <property type="project" value="InterPro"/>
</dbReference>
<dbReference type="InterPro" id="IPR012833">
    <property type="entry name" value="NrdD"/>
</dbReference>
<feature type="coiled-coil region" evidence="6">
    <location>
        <begin position="47"/>
        <end position="108"/>
    </location>
</feature>
<dbReference type="PROSITE" id="PS51161">
    <property type="entry name" value="ATP_CONE"/>
    <property type="match status" value="1"/>
</dbReference>
<feature type="domain" description="Glycine radical" evidence="7">
    <location>
        <begin position="583"/>
        <end position="706"/>
    </location>
</feature>
<dbReference type="RefSeq" id="WP_126607238.1">
    <property type="nucleotide sequence ID" value="NZ_AP025145.1"/>
</dbReference>
<dbReference type="GO" id="GO:0009265">
    <property type="term" value="P:2'-deoxyribonucleotide biosynthetic process"/>
    <property type="evidence" value="ECO:0007669"/>
    <property type="project" value="TreeGrafter"/>
</dbReference>
<evidence type="ECO:0000256" key="1">
    <source>
        <dbReference type="ARBA" id="ARBA00022741"/>
    </source>
</evidence>
<dbReference type="InterPro" id="IPR005144">
    <property type="entry name" value="ATP-cone_dom"/>
</dbReference>
<dbReference type="InterPro" id="IPR019777">
    <property type="entry name" value="Form_AcTrfase_GR_CS"/>
</dbReference>
<dbReference type="PANTHER" id="PTHR21075:SF0">
    <property type="entry name" value="ANAEROBIC RIBONUCLEOSIDE-TRIPHOSPHATE REDUCTASE"/>
    <property type="match status" value="1"/>
</dbReference>
<dbReference type="Pfam" id="PF13597">
    <property type="entry name" value="NRDD"/>
    <property type="match status" value="1"/>
</dbReference>
<evidence type="ECO:0000313" key="9">
    <source>
        <dbReference type="EMBL" id="GLQ70928.1"/>
    </source>
</evidence>
<evidence type="ECO:0000259" key="7">
    <source>
        <dbReference type="PROSITE" id="PS51149"/>
    </source>
</evidence>
<dbReference type="PROSITE" id="PS00850">
    <property type="entry name" value="GLY_RADICAL_1"/>
    <property type="match status" value="1"/>
</dbReference>
<dbReference type="Gene3D" id="3.20.70.20">
    <property type="match status" value="1"/>
</dbReference>
<dbReference type="SUPFAM" id="SSF51998">
    <property type="entry name" value="PFL-like glycyl radical enzymes"/>
    <property type="match status" value="1"/>
</dbReference>
<name>A0AAV5NL47_9VIBR</name>
<evidence type="ECO:0000256" key="3">
    <source>
        <dbReference type="ARBA" id="ARBA00022840"/>
    </source>
</evidence>